<organism evidence="6 7">
    <name type="scientific">Pythium insidiosum</name>
    <name type="common">Pythiosis disease agent</name>
    <dbReference type="NCBI Taxonomy" id="114742"/>
    <lineage>
        <taxon>Eukaryota</taxon>
        <taxon>Sar</taxon>
        <taxon>Stramenopiles</taxon>
        <taxon>Oomycota</taxon>
        <taxon>Peronosporomycetes</taxon>
        <taxon>Pythiales</taxon>
        <taxon>Pythiaceae</taxon>
        <taxon>Pythium</taxon>
    </lineage>
</organism>
<evidence type="ECO:0000259" key="5">
    <source>
        <dbReference type="Pfam" id="PF25151"/>
    </source>
</evidence>
<evidence type="ECO:0000259" key="3">
    <source>
        <dbReference type="Pfam" id="PF10350"/>
    </source>
</evidence>
<dbReference type="InterPro" id="IPR056842">
    <property type="entry name" value="THADA-like_TPR_C"/>
</dbReference>
<dbReference type="InterPro" id="IPR051954">
    <property type="entry name" value="tRNA_methyltransferase_THADA"/>
</dbReference>
<dbReference type="PANTHER" id="PTHR14387">
    <property type="entry name" value="THADA/DEATH RECEPTOR INTERACTING PROTEIN"/>
    <property type="match status" value="1"/>
</dbReference>
<dbReference type="PANTHER" id="PTHR14387:SF0">
    <property type="entry name" value="DUF2428 DOMAIN-CONTAINING PROTEIN"/>
    <property type="match status" value="1"/>
</dbReference>
<keyword evidence="2" id="KW-0819">tRNA processing</keyword>
<dbReference type="InterPro" id="IPR016024">
    <property type="entry name" value="ARM-type_fold"/>
</dbReference>
<evidence type="ECO:0000256" key="1">
    <source>
        <dbReference type="ARBA" id="ARBA00010409"/>
    </source>
</evidence>
<dbReference type="Pfam" id="PF25150">
    <property type="entry name" value="TPR_Trm732"/>
    <property type="match status" value="1"/>
</dbReference>
<comment type="similarity">
    <text evidence="1">Belongs to the THADA family.</text>
</comment>
<dbReference type="Proteomes" id="UP001209570">
    <property type="component" value="Unassembled WGS sequence"/>
</dbReference>
<dbReference type="SUPFAM" id="SSF48371">
    <property type="entry name" value="ARM repeat"/>
    <property type="match status" value="1"/>
</dbReference>
<dbReference type="EMBL" id="JAKCXM010000422">
    <property type="protein sequence ID" value="KAJ0394271.1"/>
    <property type="molecule type" value="Genomic_DNA"/>
</dbReference>
<gene>
    <name evidence="6" type="ORF">P43SY_000572</name>
</gene>
<comment type="caution">
    <text evidence="6">The sequence shown here is derived from an EMBL/GenBank/DDBJ whole genome shotgun (WGS) entry which is preliminary data.</text>
</comment>
<evidence type="ECO:0000313" key="7">
    <source>
        <dbReference type="Proteomes" id="UP001209570"/>
    </source>
</evidence>
<sequence length="1992" mass="218270">MVRKKRKGLVKDAHSGADAATAAVPFADVVAHAPLNATLVFAGETDLGLTSYADLHAWYTALCTAPTRFEQLKLLQLFRAGCKKLPTYSAQADAVAALTEATWRLLFRVYGAFSPSLAGVQKNVSLVLQELAISGQASDRLEAIARDELRSVLDAALKAPDGDIATSVQVLSQLQTMMEFPFLLRVIVRDNETSSSLARVIAAIADHLDVLVQPIAAFQGVESTDGDNADHADDDATDTTTTNTVLLASERCSHALKSVIVLASLKDELTAALRVDEQKKTTTTLDLQRLVDHCGLILSTHVVHKDLLTQTGLAYCLLRRLVLQLQSANDATVNGVDWATRQLFEELFDAKSTSPFGVFARLALLRGFLNSLSDDQLVVPVIAMRPDEENAKRSLCDFVFGVVHASCLDESLNARLYAFQVLEAFLRRVVSSSLPPLMASTIASLTSAVLLNWENPSKRVNQFMHLMFTHIVSYQERHESATELAVWKENVVARLIQLPTHSRARYGGLSILSTPYGARALLQRHPTLLPSILHAVGIKDVSAAAAGLFTQLLDELSRDGEAMTPEALRSVWLEDVAAVLLSADAKLRASVAMYALPLLLKKDPDCVPSLLESLRAQHAAAKSATSSDSKDVLLWAIIEVLKFARRKIAPERLLGLPMTEIQHGLENARPEARGAAFEALCASLKSTTLPTPEEVNLLQRFLVVSAKEMTASTRMNSLNSLKTVFFRIKEFLRIQTKGNSALQRLPEAQRRQQQQELADEVARAQALQRWIELFIVTSVYPGALVQRSIIGLEVLLLYVQVFHLDDSELLRTPHMVTTLLNMLIGSWDVIRALANTILDLYPADLPGFTRPDELEMLWRWALTLCVSPRQRESDAGAHFMQLLYRRSASLAAQNVAELPSTQHATGLPLTEPSTRFVVKLTDLIDERLNASMDLSKGESPLVHGLLLSLRYIIDSTSFKANDQDATAAEWKYALHRVFSCVQRALQLSLAVVGDATSGVGDEKLSATFEAGVVGEVSAAGGKTAAIPLRVDCRGHLILEDGATATEEEAADTEQRAVVGSWLAARECGAILNTLLRRVPLPTGDAATDLFPAELAQAGGEMLLNSLFELKHKGAVATAYESFEGICKSLLAHGERNAMLGRLPSVWAERLLERLERSEQQFILRRSSGFAYSFVAILRAEPRNTAALILPRVMSNLLRLASQDTDALALTHQNHLAWRSRVHALNILKLISQDAVLADDVAVYVSSMLEHAIFGFECRSWVVRNSSMMLFAAATQRALGDKRIADGASKHKVPSAEVFSRFPQLDSFLFRALQRFTQPTEDGVPPPGLYPVLMFLSRLRPTDDDEDDELRARGNKPLADFVPLVMQCASQSVLPIRFMAAEVLGAIVRPHQAVDVLRELKNSLPQGVRASASQSSSPDRRRISTNEVHGTLLQAKAVINKCLSLAAINEQQPKQMHELKMVLAFVMQEFVPSCEWLATDRVKCFAIRGLVLEIVEAVVKYRTTNATDDSLLSPTMMSLCTREVDRLVTTASVSHAPGEYKYNRALVGIFFGLVWEQRKELNDESFARVIRLLESPVLEARKRAFKQLGRMTSTPGGWDLTQETAKTSAIQAVLLRRLLVEQHPTVKTRLLHLLVATQHAMPSTSALDTETRATTMRAIQELLTTSADVDVLGPSLTLLAAFVRDGASDITTLTVLKDSVSARAAESQPLGLRHAAATAIARSNLLLASQNTSNAELVAIAVDAWMVSIKLLQDDDSSVRDVIRRAVYEALVATHSISKGLHESASETAMLPAAIHFVIHHFAFSSEYGLNVVREFLLSLVDAPTVLVEYTVGAKAQDWGDLCNRIFEAEANNFYAEPELLAHHVIAALFQSESPVSLEPLKTSILEKTVETLTLLNDHRARQQWLGGITYYSSVFPTLFSLLCASVAVLASETRGLSELRAAVQTQATTAATHLGAVHPLVVRAIQILSNGHATTEDVAELLCLSPSWKAIN</sequence>
<feature type="domain" description="tRNA (32-2'-O)-methyltransferase regulator THADA-like C-terminal TPR repeats region" evidence="5">
    <location>
        <begin position="1263"/>
        <end position="1436"/>
    </location>
</feature>
<name>A0AAD5LAB7_PYTIN</name>
<keyword evidence="7" id="KW-1185">Reference proteome</keyword>
<dbReference type="GO" id="GO:0030488">
    <property type="term" value="P:tRNA methylation"/>
    <property type="evidence" value="ECO:0007669"/>
    <property type="project" value="TreeGrafter"/>
</dbReference>
<dbReference type="InterPro" id="IPR056843">
    <property type="entry name" value="THADA-like_TPR"/>
</dbReference>
<evidence type="ECO:0000313" key="6">
    <source>
        <dbReference type="EMBL" id="KAJ0394271.1"/>
    </source>
</evidence>
<evidence type="ECO:0000259" key="4">
    <source>
        <dbReference type="Pfam" id="PF25150"/>
    </source>
</evidence>
<dbReference type="GO" id="GO:0005829">
    <property type="term" value="C:cytosol"/>
    <property type="evidence" value="ECO:0007669"/>
    <property type="project" value="TreeGrafter"/>
</dbReference>
<reference evidence="6" key="1">
    <citation type="submission" date="2021-12" db="EMBL/GenBank/DDBJ databases">
        <title>Prjna785345.</title>
        <authorList>
            <person name="Rujirawat T."/>
            <person name="Krajaejun T."/>
        </authorList>
    </citation>
    <scope>NUCLEOTIDE SEQUENCE</scope>
    <source>
        <strain evidence="6">Pi057C3</strain>
    </source>
</reference>
<evidence type="ECO:0008006" key="8">
    <source>
        <dbReference type="Google" id="ProtNLM"/>
    </source>
</evidence>
<dbReference type="Pfam" id="PF25151">
    <property type="entry name" value="TPR_Trm732_C"/>
    <property type="match status" value="1"/>
</dbReference>
<protein>
    <recommendedName>
        <fullName evidence="8">DUF2428 domain-containing protein</fullName>
    </recommendedName>
</protein>
<dbReference type="Pfam" id="PF10350">
    <property type="entry name" value="DUF2428"/>
    <property type="match status" value="1"/>
</dbReference>
<accession>A0AAD5LAB7</accession>
<dbReference type="InterPro" id="IPR019442">
    <property type="entry name" value="THADA/TRM732_DUF2428"/>
</dbReference>
<feature type="domain" description="DUF2428" evidence="3">
    <location>
        <begin position="974"/>
        <end position="1260"/>
    </location>
</feature>
<proteinExistence type="inferred from homology"/>
<feature type="domain" description="tRNA (32-2'-O)-methyltransferase regulator THADA-like TPR repeats region" evidence="4">
    <location>
        <begin position="571"/>
        <end position="806"/>
    </location>
</feature>
<evidence type="ECO:0000256" key="2">
    <source>
        <dbReference type="ARBA" id="ARBA00022694"/>
    </source>
</evidence>